<dbReference type="Pfam" id="PF01479">
    <property type="entry name" value="S4"/>
    <property type="match status" value="1"/>
</dbReference>
<protein>
    <submittedName>
        <fullName evidence="4">Heat shock protein Hsp15</fullName>
    </submittedName>
</protein>
<keyword evidence="1" id="KW-0694">RNA-binding</keyword>
<accession>A0A285PJN4</accession>
<feature type="region of interest" description="Disordered" evidence="2">
    <location>
        <begin position="95"/>
        <end position="128"/>
    </location>
</feature>
<sequence length="128" mass="14334">MQDPTVKLRIDKWLWYARVAKTRTLAAKLVGSGHVRVNSEKILAAKFGVKEGDVLTIARDSRIRILKIAALGERRGPASEAQLLYEDLTPVVEKTAKSPEPVVDKRDAGAGRPTKRDRRQIMRFKNGD</sequence>
<dbReference type="InterPro" id="IPR036986">
    <property type="entry name" value="S4_RNA-bd_sf"/>
</dbReference>
<name>A0A285PJN4_9HYPH</name>
<evidence type="ECO:0000256" key="1">
    <source>
        <dbReference type="PROSITE-ProRule" id="PRU00182"/>
    </source>
</evidence>
<dbReference type="SMART" id="SM00363">
    <property type="entry name" value="S4"/>
    <property type="match status" value="1"/>
</dbReference>
<evidence type="ECO:0000256" key="2">
    <source>
        <dbReference type="SAM" id="MobiDB-lite"/>
    </source>
</evidence>
<dbReference type="Proteomes" id="UP000219439">
    <property type="component" value="Unassembled WGS sequence"/>
</dbReference>
<reference evidence="4 5" key="1">
    <citation type="submission" date="2017-09" db="EMBL/GenBank/DDBJ databases">
        <authorList>
            <person name="Ehlers B."/>
            <person name="Leendertz F.H."/>
        </authorList>
    </citation>
    <scope>NUCLEOTIDE SEQUENCE [LARGE SCALE GENOMIC DNA]</scope>
    <source>
        <strain evidence="4 5">DSM 18289</strain>
    </source>
</reference>
<evidence type="ECO:0000313" key="5">
    <source>
        <dbReference type="Proteomes" id="UP000219439"/>
    </source>
</evidence>
<dbReference type="Gene3D" id="3.10.290.10">
    <property type="entry name" value="RNA-binding S4 domain"/>
    <property type="match status" value="1"/>
</dbReference>
<feature type="compositionally biased region" description="Basic residues" evidence="2">
    <location>
        <begin position="113"/>
        <end position="122"/>
    </location>
</feature>
<dbReference type="InterPro" id="IPR002942">
    <property type="entry name" value="S4_RNA-bd"/>
</dbReference>
<gene>
    <name evidence="4" type="ORF">SAMN06265368_4599</name>
</gene>
<proteinExistence type="predicted"/>
<dbReference type="EMBL" id="OBEL01000009">
    <property type="protein sequence ID" value="SNZ21477.1"/>
    <property type="molecule type" value="Genomic_DNA"/>
</dbReference>
<evidence type="ECO:0000259" key="3">
    <source>
        <dbReference type="SMART" id="SM00363"/>
    </source>
</evidence>
<dbReference type="SUPFAM" id="SSF55174">
    <property type="entry name" value="Alpha-L RNA-binding motif"/>
    <property type="match status" value="1"/>
</dbReference>
<evidence type="ECO:0000313" key="4">
    <source>
        <dbReference type="EMBL" id="SNZ21477.1"/>
    </source>
</evidence>
<dbReference type="RefSeq" id="WP_097155862.1">
    <property type="nucleotide sequence ID" value="NZ_OBEL01000009.1"/>
</dbReference>
<keyword evidence="4" id="KW-0346">Stress response</keyword>
<keyword evidence="5" id="KW-1185">Reference proteome</keyword>
<dbReference type="PROSITE" id="PS50889">
    <property type="entry name" value="S4"/>
    <property type="match status" value="1"/>
</dbReference>
<dbReference type="OrthoDB" id="9797176at2"/>
<feature type="domain" description="RNA-binding S4" evidence="3">
    <location>
        <begin position="8"/>
        <end position="72"/>
    </location>
</feature>
<dbReference type="AlphaFoldDB" id="A0A285PJN4"/>
<dbReference type="CDD" id="cd00165">
    <property type="entry name" value="S4"/>
    <property type="match status" value="1"/>
</dbReference>
<dbReference type="GO" id="GO:0003723">
    <property type="term" value="F:RNA binding"/>
    <property type="evidence" value="ECO:0007669"/>
    <property type="project" value="UniProtKB-KW"/>
</dbReference>
<organism evidence="4 5">
    <name type="scientific">Cohaesibacter gelatinilyticus</name>
    <dbReference type="NCBI Taxonomy" id="372072"/>
    <lineage>
        <taxon>Bacteria</taxon>
        <taxon>Pseudomonadati</taxon>
        <taxon>Pseudomonadota</taxon>
        <taxon>Alphaproteobacteria</taxon>
        <taxon>Hyphomicrobiales</taxon>
        <taxon>Cohaesibacteraceae</taxon>
    </lineage>
</organism>
<feature type="compositionally biased region" description="Basic and acidic residues" evidence="2">
    <location>
        <begin position="95"/>
        <end position="109"/>
    </location>
</feature>